<dbReference type="PANTHER" id="PTHR18949">
    <property type="entry name" value="CALDESMON"/>
    <property type="match status" value="1"/>
</dbReference>
<organism evidence="2 3">
    <name type="scientific">Neophocaena asiaeorientalis asiaeorientalis</name>
    <name type="common">Yangtze finless porpoise</name>
    <name type="synonym">Neophocaena phocaenoides subsp. asiaeorientalis</name>
    <dbReference type="NCBI Taxonomy" id="1706337"/>
    <lineage>
        <taxon>Eukaryota</taxon>
        <taxon>Metazoa</taxon>
        <taxon>Chordata</taxon>
        <taxon>Craniata</taxon>
        <taxon>Vertebrata</taxon>
        <taxon>Euteleostomi</taxon>
        <taxon>Mammalia</taxon>
        <taxon>Eutheria</taxon>
        <taxon>Laurasiatheria</taxon>
        <taxon>Artiodactyla</taxon>
        <taxon>Whippomorpha</taxon>
        <taxon>Cetacea</taxon>
        <taxon>Odontoceti</taxon>
        <taxon>Phocoenidae</taxon>
        <taxon>Neophocaena</taxon>
    </lineage>
</organism>
<dbReference type="STRING" id="1706337.A0A341BR42"/>
<name>A0A341BR42_NEOAA</name>
<keyword evidence="2" id="KW-1185">Reference proteome</keyword>
<evidence type="ECO:0000256" key="1">
    <source>
        <dbReference type="SAM" id="MobiDB-lite"/>
    </source>
</evidence>
<sequence>MAKPLHPQNDRSQGVRDEGAPRRKGWGLRVGGSGGTNGVEASGRGSRCSVHVGTQGSLGGRSQEQTDRWSDARLHLQPRWADRFGRRADPGTRLRKRTPLVPTAGRATCGALGSGRWTQGSAQEEGEGVAEAPAGASHRSRVLERARAWPRERSEGCARQSQLGSAASGSPGGPSGARRRLGRARGCGWSWCCAVSPRVPSPGGRPGLATQWSVEGEEGAALGQCQQERAQDEGEGGQSLEQLEQEKLLSPKPSEGPELDEDEGFGDWSQKPEQRRQHCGAGETADGGAPPRGESPDGGQEEDRPRQHTFGSQGGDELTPAGVCLEELRLSPDSEPQEGPGTEDTEPKGPEGAVQGSPGLAETKEAEDEQLPVAPLRHQRCQRRGTPSPLVLEGTDPGSPPLSPSTKLSDRTESLHRSIQKSNSMKKSQPALPISTIEDRLEQYTQAIETSGRTPKLARQPSIELPSMAVASTKSRWETGEVQAQSSAKSPACKDIVAGDLSKRNLWEQKGSPKASPMLKSTPSAKRYKFVATGHGKYEKVLVDEGSAP</sequence>
<accession>A0A341BR42</accession>
<feature type="region of interest" description="Disordered" evidence="1">
    <location>
        <begin position="104"/>
        <end position="181"/>
    </location>
</feature>
<reference evidence="3" key="1">
    <citation type="submission" date="2025-08" db="UniProtKB">
        <authorList>
            <consortium name="RefSeq"/>
        </authorList>
    </citation>
    <scope>IDENTIFICATION</scope>
    <source>
        <tissue evidence="3">Meat</tissue>
    </source>
</reference>
<feature type="region of interest" description="Disordered" evidence="1">
    <location>
        <begin position="1"/>
        <end position="68"/>
    </location>
</feature>
<evidence type="ECO:0000313" key="2">
    <source>
        <dbReference type="Proteomes" id="UP000252040"/>
    </source>
</evidence>
<dbReference type="GeneID" id="112402455"/>
<feature type="compositionally biased region" description="Polar residues" evidence="1">
    <location>
        <begin position="52"/>
        <end position="63"/>
    </location>
</feature>
<dbReference type="FunCoup" id="A0A341BR42">
    <property type="interactions" value="321"/>
</dbReference>
<dbReference type="CTD" id="4046"/>
<proteinExistence type="predicted"/>
<dbReference type="Pfam" id="PF02029">
    <property type="entry name" value="Caldesmon"/>
    <property type="match status" value="1"/>
</dbReference>
<dbReference type="PRINTS" id="PR01083">
    <property type="entry name" value="LYMPHSPCIFIC"/>
</dbReference>
<evidence type="ECO:0000313" key="3">
    <source>
        <dbReference type="RefSeq" id="XP_024605156.1"/>
    </source>
</evidence>
<feature type="compositionally biased region" description="Low complexity" evidence="1">
    <location>
        <begin position="158"/>
        <end position="169"/>
    </location>
</feature>
<protein>
    <submittedName>
        <fullName evidence="3">Lymphocyte-specific protein 1 isoform X1</fullName>
    </submittedName>
</protein>
<feature type="compositionally biased region" description="Gly residues" evidence="1">
    <location>
        <begin position="28"/>
        <end position="37"/>
    </location>
</feature>
<feature type="compositionally biased region" description="Basic and acidic residues" evidence="1">
    <location>
        <begin position="141"/>
        <end position="156"/>
    </location>
</feature>
<dbReference type="InterPro" id="IPR002211">
    <property type="entry name" value="Lymphspecific"/>
</dbReference>
<dbReference type="InParanoid" id="A0A341BR42"/>
<dbReference type="PANTHER" id="PTHR18949:SF1">
    <property type="entry name" value="LYMPHOCYTE-SPECIFIC PROTEIN 1"/>
    <property type="match status" value="1"/>
</dbReference>
<dbReference type="AlphaFoldDB" id="A0A341BR42"/>
<feature type="region of interest" description="Disordered" evidence="1">
    <location>
        <begin position="198"/>
        <end position="435"/>
    </location>
</feature>
<gene>
    <name evidence="3" type="primary">LSP1</name>
</gene>
<dbReference type="GO" id="GO:0007165">
    <property type="term" value="P:signal transduction"/>
    <property type="evidence" value="ECO:0007669"/>
    <property type="project" value="InterPro"/>
</dbReference>
<dbReference type="Proteomes" id="UP000252040">
    <property type="component" value="Unplaced"/>
</dbReference>
<dbReference type="RefSeq" id="XP_024605156.1">
    <property type="nucleotide sequence ID" value="XM_024749388.1"/>
</dbReference>
<dbReference type="GO" id="GO:0003779">
    <property type="term" value="F:actin binding"/>
    <property type="evidence" value="ECO:0007669"/>
    <property type="project" value="InterPro"/>
</dbReference>
<dbReference type="KEGG" id="nasi:112402455"/>
<dbReference type="InterPro" id="IPR006018">
    <property type="entry name" value="Caldesmon_LSP"/>
</dbReference>